<sequence length="652" mass="74941">MDVTYFKDIKPLFREKDVTCMQERFNLYSYDDVSKYADAIYQQVSTYKMPEDGPWTDDKIKLFKEWMDTGKQEGTQTSASEREAFYKLLNIETFPEFLPIAKAMAYQYLEDAKKEVQSTDDPLMKPFDYTKDAFDKRLEDIYNQLREETDEYDPANDPVFTSLDELIERVRQYAPFNQTDGSWLRNAVQPGPTNEIRSLLFAIWQDELGNGNVELNHATLYTTFMGECGIYLPDINQEAYSLDPNFLDSAFSAPSLALCISQFSEEFFPEILGLTLQLEWEVLDLKHTVKLYKYYGLSTHFYDMHVAIDNASTGHGAKAKEAVMLYLDYVRKTGGEEEVQAAWQRIWIAYIAFKTVGTLGTDLEKKITDKRLGIPSLRDRMISMISFKAPYASRNHNDRKLGDTYINEWFANPTGFLDALAESSYIVKGDPEQSRILTHITTWDGPMYKIFTEDELNLWRDWILSLGPNTDESALKRETIDSFVEMKRLISVLKNNQVGQPAHSLFLLTGPNPANPQEATQQNIHWWLQQSDPIWALRALCSDFNATPVIIPGKPEESIFITALLAPANKMGATFANIAIQHGPIKSEHDQKYADKIQPEPSEESWSWRDIVYKWIHDGCPLEEKHPQSHILFSTHPSGIVKRRLYGPGSIH</sequence>
<dbReference type="Proteomes" id="UP000789739">
    <property type="component" value="Unassembled WGS sequence"/>
</dbReference>
<dbReference type="Pfam" id="PF14518">
    <property type="entry name" value="Haem_oxygenas_2"/>
    <property type="match status" value="1"/>
</dbReference>
<name>A0A9N9DVS6_9GLOM</name>
<dbReference type="AlphaFoldDB" id="A0A9N9DVS6"/>
<dbReference type="OrthoDB" id="10057598at2759"/>
<dbReference type="Gene3D" id="1.20.910.10">
    <property type="entry name" value="Heme oxygenase-like"/>
    <property type="match status" value="1"/>
</dbReference>
<dbReference type="SMART" id="SM01236">
    <property type="entry name" value="Haem_oxygenase_2"/>
    <property type="match status" value="1"/>
</dbReference>
<evidence type="ECO:0000313" key="2">
    <source>
        <dbReference type="Proteomes" id="UP000789739"/>
    </source>
</evidence>
<organism evidence="1 2">
    <name type="scientific">Paraglomus brasilianum</name>
    <dbReference type="NCBI Taxonomy" id="144538"/>
    <lineage>
        <taxon>Eukaryota</taxon>
        <taxon>Fungi</taxon>
        <taxon>Fungi incertae sedis</taxon>
        <taxon>Mucoromycota</taxon>
        <taxon>Glomeromycotina</taxon>
        <taxon>Glomeromycetes</taxon>
        <taxon>Paraglomerales</taxon>
        <taxon>Paraglomeraceae</taxon>
        <taxon>Paraglomus</taxon>
    </lineage>
</organism>
<dbReference type="InterPro" id="IPR016084">
    <property type="entry name" value="Haem_Oase-like_multi-hlx"/>
</dbReference>
<dbReference type="EMBL" id="CAJVPI010002835">
    <property type="protein sequence ID" value="CAG8650182.1"/>
    <property type="molecule type" value="Genomic_DNA"/>
</dbReference>
<gene>
    <name evidence="1" type="ORF">PBRASI_LOCUS10227</name>
</gene>
<keyword evidence="2" id="KW-1185">Reference proteome</keyword>
<comment type="caution">
    <text evidence="1">The sequence shown here is derived from an EMBL/GenBank/DDBJ whole genome shotgun (WGS) entry which is preliminary data.</text>
</comment>
<accession>A0A9N9DVS6</accession>
<evidence type="ECO:0000313" key="1">
    <source>
        <dbReference type="EMBL" id="CAG8650182.1"/>
    </source>
</evidence>
<reference evidence="1" key="1">
    <citation type="submission" date="2021-06" db="EMBL/GenBank/DDBJ databases">
        <authorList>
            <person name="Kallberg Y."/>
            <person name="Tangrot J."/>
            <person name="Rosling A."/>
        </authorList>
    </citation>
    <scope>NUCLEOTIDE SEQUENCE</scope>
    <source>
        <strain evidence="1">BR232B</strain>
    </source>
</reference>
<protein>
    <submittedName>
        <fullName evidence="1">3381_t:CDS:1</fullName>
    </submittedName>
</protein>
<proteinExistence type="predicted"/>